<protein>
    <submittedName>
        <fullName evidence="2">Uncharacterized protein</fullName>
    </submittedName>
</protein>
<dbReference type="EMBL" id="JAEUBE010000295">
    <property type="protein sequence ID" value="KAH3665510.1"/>
    <property type="molecule type" value="Genomic_DNA"/>
</dbReference>
<comment type="caution">
    <text evidence="2">The sequence shown here is derived from an EMBL/GenBank/DDBJ whole genome shotgun (WGS) entry which is preliminary data.</text>
</comment>
<dbReference type="GeneID" id="70235661"/>
<gene>
    <name evidence="2" type="ORF">OGAPHI_003696</name>
</gene>
<dbReference type="Proteomes" id="UP000769157">
    <property type="component" value="Unassembled WGS sequence"/>
</dbReference>
<feature type="compositionally biased region" description="Polar residues" evidence="1">
    <location>
        <begin position="65"/>
        <end position="81"/>
    </location>
</feature>
<keyword evidence="3" id="KW-1185">Reference proteome</keyword>
<dbReference type="AlphaFoldDB" id="A0A9P8T4X4"/>
<name>A0A9P8T4X4_9ASCO</name>
<feature type="region of interest" description="Disordered" evidence="1">
    <location>
        <begin position="63"/>
        <end position="100"/>
    </location>
</feature>
<feature type="compositionally biased region" description="Low complexity" evidence="1">
    <location>
        <begin position="84"/>
        <end position="93"/>
    </location>
</feature>
<evidence type="ECO:0000313" key="3">
    <source>
        <dbReference type="Proteomes" id="UP000769157"/>
    </source>
</evidence>
<evidence type="ECO:0000256" key="1">
    <source>
        <dbReference type="SAM" id="MobiDB-lite"/>
    </source>
</evidence>
<sequence length="100" mass="10925">MSMVCGLKPATRSVWTESKFPVDALSEFVSMAARQQCGLISVAMKIAFFSICWLRKVDTIPEPVPSSTTSGQLVDSNTGRWDSNRSSSRNESSAGSYILE</sequence>
<evidence type="ECO:0000313" key="2">
    <source>
        <dbReference type="EMBL" id="KAH3665510.1"/>
    </source>
</evidence>
<dbReference type="OrthoDB" id="3996931at2759"/>
<dbReference type="RefSeq" id="XP_046060714.1">
    <property type="nucleotide sequence ID" value="XM_046204695.1"/>
</dbReference>
<accession>A0A9P8T4X4</accession>
<reference evidence="2" key="1">
    <citation type="journal article" date="2021" name="Open Biol.">
        <title>Shared evolutionary footprints suggest mitochondrial oxidative damage underlies multiple complex I losses in fungi.</title>
        <authorList>
            <person name="Schikora-Tamarit M.A."/>
            <person name="Marcet-Houben M."/>
            <person name="Nosek J."/>
            <person name="Gabaldon T."/>
        </authorList>
    </citation>
    <scope>NUCLEOTIDE SEQUENCE</scope>
    <source>
        <strain evidence="2">CBS6075</strain>
    </source>
</reference>
<organism evidence="2 3">
    <name type="scientific">Ogataea philodendri</name>
    <dbReference type="NCBI Taxonomy" id="1378263"/>
    <lineage>
        <taxon>Eukaryota</taxon>
        <taxon>Fungi</taxon>
        <taxon>Dikarya</taxon>
        <taxon>Ascomycota</taxon>
        <taxon>Saccharomycotina</taxon>
        <taxon>Pichiomycetes</taxon>
        <taxon>Pichiales</taxon>
        <taxon>Pichiaceae</taxon>
        <taxon>Ogataea</taxon>
    </lineage>
</organism>
<proteinExistence type="predicted"/>
<reference evidence="2" key="2">
    <citation type="submission" date="2021-01" db="EMBL/GenBank/DDBJ databases">
        <authorList>
            <person name="Schikora-Tamarit M.A."/>
        </authorList>
    </citation>
    <scope>NUCLEOTIDE SEQUENCE</scope>
    <source>
        <strain evidence="2">CBS6075</strain>
    </source>
</reference>